<accession>A0A448ZXB2</accession>
<protein>
    <submittedName>
        <fullName evidence="2">Hypothetical membrane protein</fullName>
    </submittedName>
</protein>
<sequence>MSKHSKFKAIIQNIISILVVFSFFAIGLVLYLYAANVIPNNNKKGGIITAYVFGSIFEILFILIITKIITILKSENNYKKNAIDLDKLFAETKLTKEQKILEDQFLNAPKEDKESRNIYYSYLQIYVRKTYRRPTFNLVDINLKHQIEAFIIEIKQSYGLFDVYLAIDFTKSLLKKFILRGEYKHYKIYFDTIKKLLVYTNDFVKKELEFSS</sequence>
<gene>
    <name evidence="2" type="ORF">NCTC10112_00483</name>
</gene>
<dbReference type="KEGG" id="mob:NCTC10112_00483"/>
<dbReference type="Proteomes" id="UP000290482">
    <property type="component" value="Chromosome"/>
</dbReference>
<keyword evidence="1" id="KW-0812">Transmembrane</keyword>
<evidence type="ECO:0000313" key="3">
    <source>
        <dbReference type="Proteomes" id="UP000290482"/>
    </source>
</evidence>
<feature type="transmembrane region" description="Helical" evidence="1">
    <location>
        <begin position="12"/>
        <end position="34"/>
    </location>
</feature>
<reference evidence="2 3" key="1">
    <citation type="submission" date="2019-01" db="EMBL/GenBank/DDBJ databases">
        <authorList>
            <consortium name="Pathogen Informatics"/>
        </authorList>
    </citation>
    <scope>NUCLEOTIDE SEQUENCE [LARGE SCALE GENOMIC DNA]</scope>
    <source>
        <strain evidence="2 3">NCTC10112</strain>
    </source>
</reference>
<feature type="transmembrane region" description="Helical" evidence="1">
    <location>
        <begin position="46"/>
        <end position="70"/>
    </location>
</feature>
<proteinExistence type="predicted"/>
<dbReference type="AlphaFoldDB" id="A0A448ZXB2"/>
<keyword evidence="1" id="KW-0472">Membrane</keyword>
<evidence type="ECO:0000256" key="1">
    <source>
        <dbReference type="SAM" id="Phobius"/>
    </source>
</evidence>
<keyword evidence="3" id="KW-1185">Reference proteome</keyword>
<evidence type="ECO:0000313" key="2">
    <source>
        <dbReference type="EMBL" id="VEU55896.1"/>
    </source>
</evidence>
<organism evidence="2 3">
    <name type="scientific">Metamycoplasma orale</name>
    <name type="common">Mycoplasma orale</name>
    <dbReference type="NCBI Taxonomy" id="2121"/>
    <lineage>
        <taxon>Bacteria</taxon>
        <taxon>Bacillati</taxon>
        <taxon>Mycoplasmatota</taxon>
        <taxon>Mycoplasmoidales</taxon>
        <taxon>Metamycoplasmataceae</taxon>
        <taxon>Metamycoplasma</taxon>
    </lineage>
</organism>
<name>A0A448ZXB2_METOS</name>
<keyword evidence="1" id="KW-1133">Transmembrane helix</keyword>
<dbReference type="EMBL" id="LR214940">
    <property type="protein sequence ID" value="VEU55896.1"/>
    <property type="molecule type" value="Genomic_DNA"/>
</dbReference>
<dbReference type="RefSeq" id="WP_022936130.1">
    <property type="nucleotide sequence ID" value="NZ_LR214940.1"/>
</dbReference>
<dbReference type="OrthoDB" id="398409at2"/>